<gene>
    <name evidence="1" type="ORF">Pc20g06840</name>
    <name evidence="1" type="ORF">PCH_Pc20g06840</name>
</gene>
<evidence type="ECO:0000313" key="1">
    <source>
        <dbReference type="EMBL" id="CAP86013.1"/>
    </source>
</evidence>
<organism evidence="1 2">
    <name type="scientific">Penicillium rubens (strain ATCC 28089 / DSM 1075 / NRRL 1951 / Wisconsin 54-1255)</name>
    <name type="common">Penicillium chrysogenum</name>
    <dbReference type="NCBI Taxonomy" id="500485"/>
    <lineage>
        <taxon>Eukaryota</taxon>
        <taxon>Fungi</taxon>
        <taxon>Dikarya</taxon>
        <taxon>Ascomycota</taxon>
        <taxon>Pezizomycotina</taxon>
        <taxon>Eurotiomycetes</taxon>
        <taxon>Eurotiomycetidae</taxon>
        <taxon>Eurotiales</taxon>
        <taxon>Aspergillaceae</taxon>
        <taxon>Penicillium</taxon>
        <taxon>Penicillium chrysogenum species complex</taxon>
    </lineage>
</organism>
<evidence type="ECO:0000313" key="2">
    <source>
        <dbReference type="Proteomes" id="UP000000724"/>
    </source>
</evidence>
<reference evidence="1 2" key="1">
    <citation type="journal article" date="2008" name="Nat. Biotechnol.">
        <title>Genome sequencing and analysis of the filamentous fungus Penicillium chrysogenum.</title>
        <authorList>
            <person name="van den Berg M.A."/>
            <person name="Albang R."/>
            <person name="Albermann K."/>
            <person name="Badger J.H."/>
            <person name="Daran J.-M."/>
            <person name="Driessen A.J.M."/>
            <person name="Garcia-Estrada C."/>
            <person name="Fedorova N.D."/>
            <person name="Harris D.M."/>
            <person name="Heijne W.H.M."/>
            <person name="Joardar V.S."/>
            <person name="Kiel J.A.K.W."/>
            <person name="Kovalchuk A."/>
            <person name="Martin J.F."/>
            <person name="Nierman W.C."/>
            <person name="Nijland J.G."/>
            <person name="Pronk J.T."/>
            <person name="Roubos J.A."/>
            <person name="van der Klei I.J."/>
            <person name="van Peij N.N.M.E."/>
            <person name="Veenhuis M."/>
            <person name="von Doehren H."/>
            <person name="Wagner C."/>
            <person name="Wortman J.R."/>
            <person name="Bovenberg R.A.L."/>
        </authorList>
    </citation>
    <scope>NUCLEOTIDE SEQUENCE [LARGE SCALE GENOMIC DNA]</scope>
    <source>
        <strain evidence="2">ATCC 28089 / DSM 1075 / NRRL 1951 / Wisconsin 54-1255</strain>
    </source>
</reference>
<dbReference type="EMBL" id="AM920435">
    <property type="protein sequence ID" value="CAP86013.1"/>
    <property type="molecule type" value="Genomic_DNA"/>
</dbReference>
<name>B6HDA9_PENRW</name>
<keyword evidence="2" id="KW-1185">Reference proteome</keyword>
<sequence length="110" mass="12016">MAWSGNVLHSNIHSDSRIHVVAKLSAASLYVNPPGGSGHLQVISNLYICTEHRYDVRLLATFYIVRRRRVKGAGFSGAGFSGAVVQMGFVDRIVHGQTIVDILRINDGLL</sequence>
<accession>B6HDA9</accession>
<protein>
    <submittedName>
        <fullName evidence="1">Uncharacterized protein</fullName>
    </submittedName>
</protein>
<dbReference type="HOGENOM" id="CLU_2171877_0_0_1"/>
<dbReference type="Proteomes" id="UP000000724">
    <property type="component" value="Contig Pc00c20"/>
</dbReference>
<dbReference type="VEuPathDB" id="FungiDB:PCH_Pc20g06840"/>
<dbReference type="AlphaFoldDB" id="B6HDA9"/>
<proteinExistence type="predicted"/>